<dbReference type="Pfam" id="PF13401">
    <property type="entry name" value="AAA_22"/>
    <property type="match status" value="1"/>
</dbReference>
<dbReference type="SMART" id="SM00382">
    <property type="entry name" value="AAA"/>
    <property type="match status" value="1"/>
</dbReference>
<evidence type="ECO:0000313" key="3">
    <source>
        <dbReference type="Proteomes" id="UP000766570"/>
    </source>
</evidence>
<dbReference type="CDD" id="cd00009">
    <property type="entry name" value="AAA"/>
    <property type="match status" value="1"/>
</dbReference>
<organism evidence="2 3">
    <name type="scientific">Paeniglutamicibacter psychrophenolicus</name>
    <dbReference type="NCBI Taxonomy" id="257454"/>
    <lineage>
        <taxon>Bacteria</taxon>
        <taxon>Bacillati</taxon>
        <taxon>Actinomycetota</taxon>
        <taxon>Actinomycetes</taxon>
        <taxon>Micrococcales</taxon>
        <taxon>Micrococcaceae</taxon>
        <taxon>Paeniglutamicibacter</taxon>
    </lineage>
</organism>
<dbReference type="Gene3D" id="3.40.50.300">
    <property type="entry name" value="P-loop containing nucleotide triphosphate hydrolases"/>
    <property type="match status" value="1"/>
</dbReference>
<dbReference type="Proteomes" id="UP000766570">
    <property type="component" value="Unassembled WGS sequence"/>
</dbReference>
<dbReference type="PANTHER" id="PTHR35894">
    <property type="entry name" value="GENERAL SECRETION PATHWAY PROTEIN A-RELATED"/>
    <property type="match status" value="1"/>
</dbReference>
<protein>
    <submittedName>
        <fullName evidence="2">Type II secretory pathway predicted ATPase ExeA</fullName>
    </submittedName>
</protein>
<dbReference type="InterPro" id="IPR049945">
    <property type="entry name" value="AAA_22"/>
</dbReference>
<dbReference type="PANTHER" id="PTHR35894:SF1">
    <property type="entry name" value="PHOSPHORIBULOKINASE _ URIDINE KINASE FAMILY"/>
    <property type="match status" value="1"/>
</dbReference>
<dbReference type="InterPro" id="IPR052026">
    <property type="entry name" value="ExeA_AAA_ATPase_DNA-bind"/>
</dbReference>
<name>A0ABS4W9D3_9MICC</name>
<dbReference type="InterPro" id="IPR027417">
    <property type="entry name" value="P-loop_NTPase"/>
</dbReference>
<feature type="domain" description="AAA+ ATPase" evidence="1">
    <location>
        <begin position="46"/>
        <end position="194"/>
    </location>
</feature>
<dbReference type="RefSeq" id="WP_209906072.1">
    <property type="nucleotide sequence ID" value="NZ_BAAAMI010000019.1"/>
</dbReference>
<sequence>MSSISTLQTHFGFTRLPFGRAIPPAALTQHPGHREAVARIRWCIEHRRMGVIAGEVGAGKTVAARAALDQLEPSRHQIIYVPDPTIGIRGIRSAIVTALGSTPSFFSGALAAQAASLLAGELDERSRLPVIVIDEAHLLSVEDLEALRMLSNVSMDTESHFALLLIGQPTLRRQLKMAVLSALDQRIGTRYTIGPMTLEDTADYIKGHLGFAGRADPLFSEDAIKVIHQASRGYPRTVNNLALAALMATRSMQGAIVDQSAAQSAVTEFTE</sequence>
<gene>
    <name evidence="2" type="ORF">JOF46_000722</name>
</gene>
<evidence type="ECO:0000313" key="2">
    <source>
        <dbReference type="EMBL" id="MBP2372810.1"/>
    </source>
</evidence>
<proteinExistence type="predicted"/>
<keyword evidence="3" id="KW-1185">Reference proteome</keyword>
<dbReference type="SUPFAM" id="SSF52540">
    <property type="entry name" value="P-loop containing nucleoside triphosphate hydrolases"/>
    <property type="match status" value="1"/>
</dbReference>
<comment type="caution">
    <text evidence="2">The sequence shown here is derived from an EMBL/GenBank/DDBJ whole genome shotgun (WGS) entry which is preliminary data.</text>
</comment>
<dbReference type="InterPro" id="IPR003593">
    <property type="entry name" value="AAA+_ATPase"/>
</dbReference>
<evidence type="ECO:0000259" key="1">
    <source>
        <dbReference type="SMART" id="SM00382"/>
    </source>
</evidence>
<dbReference type="EMBL" id="JAGIOE010000001">
    <property type="protein sequence ID" value="MBP2372810.1"/>
    <property type="molecule type" value="Genomic_DNA"/>
</dbReference>
<accession>A0ABS4W9D3</accession>
<reference evidence="2 3" key="1">
    <citation type="submission" date="2021-03" db="EMBL/GenBank/DDBJ databases">
        <title>Sequencing the genomes of 1000 actinobacteria strains.</title>
        <authorList>
            <person name="Klenk H.-P."/>
        </authorList>
    </citation>
    <scope>NUCLEOTIDE SEQUENCE [LARGE SCALE GENOMIC DNA]</scope>
    <source>
        <strain evidence="2 3">DSM 15454</strain>
    </source>
</reference>